<protein>
    <recommendedName>
        <fullName evidence="2">histidine kinase</fullName>
        <ecNumber evidence="2">2.7.13.3</ecNumber>
    </recommendedName>
</protein>
<dbReference type="RefSeq" id="WP_135484955.1">
    <property type="nucleotide sequence ID" value="NZ_SRMF01000015.1"/>
</dbReference>
<evidence type="ECO:0000313" key="12">
    <source>
        <dbReference type="Proteomes" id="UP000297475"/>
    </source>
</evidence>
<keyword evidence="7" id="KW-0067">ATP-binding</keyword>
<keyword evidence="6 11" id="KW-0418">Kinase</keyword>
<evidence type="ECO:0000256" key="1">
    <source>
        <dbReference type="ARBA" id="ARBA00000085"/>
    </source>
</evidence>
<dbReference type="EC" id="2.7.13.3" evidence="2"/>
<evidence type="ECO:0000256" key="2">
    <source>
        <dbReference type="ARBA" id="ARBA00012438"/>
    </source>
</evidence>
<reference evidence="11 12" key="1">
    <citation type="submission" date="2019-04" db="EMBL/GenBank/DDBJ databases">
        <title>Natronospirillum operosus gen. nov., sp. nov., a haloalkaliphilic satellite isolated from decaying biomass of laboratory culture of cyanobacterium Geitlerinema sp. and proposal of Natronospirillaceae fam. nov. and Saccharospirillaceae fam. nov.</title>
        <authorList>
            <person name="Kevbrin V."/>
            <person name="Boltyanskaya Y."/>
            <person name="Koziaeva V."/>
            <person name="Grouzdev D.S."/>
            <person name="Park M."/>
            <person name="Cho J."/>
        </authorList>
    </citation>
    <scope>NUCLEOTIDE SEQUENCE [LARGE SCALE GENOMIC DNA]</scope>
    <source>
        <strain evidence="11 12">G-116</strain>
    </source>
</reference>
<dbReference type="GO" id="GO:0005524">
    <property type="term" value="F:ATP binding"/>
    <property type="evidence" value="ECO:0007669"/>
    <property type="project" value="UniProtKB-KW"/>
</dbReference>
<comment type="caution">
    <text evidence="11">The sequence shown here is derived from an EMBL/GenBank/DDBJ whole genome shotgun (WGS) entry which is preliminary data.</text>
</comment>
<dbReference type="PROSITE" id="PS50109">
    <property type="entry name" value="HIS_KIN"/>
    <property type="match status" value="1"/>
</dbReference>
<evidence type="ECO:0000256" key="8">
    <source>
        <dbReference type="ARBA" id="ARBA00023012"/>
    </source>
</evidence>
<dbReference type="Proteomes" id="UP000297475">
    <property type="component" value="Unassembled WGS sequence"/>
</dbReference>
<feature type="transmembrane region" description="Helical" evidence="9">
    <location>
        <begin position="36"/>
        <end position="59"/>
    </location>
</feature>
<keyword evidence="9" id="KW-0472">Membrane</keyword>
<dbReference type="InterPro" id="IPR005467">
    <property type="entry name" value="His_kinase_dom"/>
</dbReference>
<dbReference type="EMBL" id="SRMF01000015">
    <property type="protein sequence ID" value="TGG90262.1"/>
    <property type="molecule type" value="Genomic_DNA"/>
</dbReference>
<dbReference type="GO" id="GO:0000155">
    <property type="term" value="F:phosphorelay sensor kinase activity"/>
    <property type="evidence" value="ECO:0007669"/>
    <property type="project" value="InterPro"/>
</dbReference>
<proteinExistence type="predicted"/>
<dbReference type="PANTHER" id="PTHR43065:SF10">
    <property type="entry name" value="PEROXIDE STRESS-ACTIVATED HISTIDINE KINASE MAK3"/>
    <property type="match status" value="1"/>
</dbReference>
<evidence type="ECO:0000259" key="10">
    <source>
        <dbReference type="PROSITE" id="PS50109"/>
    </source>
</evidence>
<dbReference type="Gene3D" id="1.10.287.130">
    <property type="match status" value="1"/>
</dbReference>
<dbReference type="CDD" id="cd00082">
    <property type="entry name" value="HisKA"/>
    <property type="match status" value="1"/>
</dbReference>
<evidence type="ECO:0000256" key="4">
    <source>
        <dbReference type="ARBA" id="ARBA00022679"/>
    </source>
</evidence>
<evidence type="ECO:0000256" key="7">
    <source>
        <dbReference type="ARBA" id="ARBA00022840"/>
    </source>
</evidence>
<keyword evidence="9" id="KW-1133">Transmembrane helix</keyword>
<sequence>MTSGTVKASGAGRATRRFLNLFGADTTVIGRLATPALAFTSIALVLVALGISVMAWAATSYYRSAIIEREGTLIREFVQSRAGQDIASLLASPDDAARAEVGRRMEDVLALSEVVRINVFDQSREVVWSSRADLMGQSHGDDQVLARSIDGDVMHVAEPFARSSHAETPIDAIETIEFYVPLDSGAAGVYRNAAPLERTLARGSALIWLAAGIGGLLLYAALLWLFLRVHSQKADIEHALVRLSAEHRHLIQMEKLSGMGRLVGEIAHQLNSPLVGVINTAELAERHADDPERVRQLLSNIKASGYHCRDFVGRVLDLGREAGTELVPLDLRAPAAEMVNLYRQTGSHRAEIILNLPADPAPVLGDIVLLRHLVFNLISNAAQAAPELPIEVVLEAGEGQWRLSVQDRGPGLPGDLGDRVFEAFVTTRREGTGLGLAIARYVAVAHHGQLRAQNRDGGGASFELVLPASAGEGN</sequence>
<feature type="transmembrane region" description="Helical" evidence="9">
    <location>
        <begin position="205"/>
        <end position="227"/>
    </location>
</feature>
<evidence type="ECO:0000256" key="3">
    <source>
        <dbReference type="ARBA" id="ARBA00022553"/>
    </source>
</evidence>
<dbReference type="Pfam" id="PF02518">
    <property type="entry name" value="HATPase_c"/>
    <property type="match status" value="1"/>
</dbReference>
<dbReference type="SMART" id="SM00388">
    <property type="entry name" value="HisKA"/>
    <property type="match status" value="1"/>
</dbReference>
<dbReference type="AlphaFoldDB" id="A0A4Z0W6Z1"/>
<dbReference type="PANTHER" id="PTHR43065">
    <property type="entry name" value="SENSOR HISTIDINE KINASE"/>
    <property type="match status" value="1"/>
</dbReference>
<dbReference type="SUPFAM" id="SSF47384">
    <property type="entry name" value="Homodimeric domain of signal transducing histidine kinase"/>
    <property type="match status" value="1"/>
</dbReference>
<keyword evidence="5" id="KW-0547">Nucleotide-binding</keyword>
<keyword evidence="3" id="KW-0597">Phosphoprotein</keyword>
<keyword evidence="4" id="KW-0808">Transferase</keyword>
<keyword evidence="8" id="KW-0902">Two-component regulatory system</keyword>
<evidence type="ECO:0000313" key="11">
    <source>
        <dbReference type="EMBL" id="TGG90262.1"/>
    </source>
</evidence>
<dbReference type="PRINTS" id="PR00344">
    <property type="entry name" value="BCTRLSENSOR"/>
</dbReference>
<dbReference type="SUPFAM" id="SSF55874">
    <property type="entry name" value="ATPase domain of HSP90 chaperone/DNA topoisomerase II/histidine kinase"/>
    <property type="match status" value="1"/>
</dbReference>
<evidence type="ECO:0000256" key="6">
    <source>
        <dbReference type="ARBA" id="ARBA00022777"/>
    </source>
</evidence>
<gene>
    <name evidence="11" type="ORF">E4656_19240</name>
</gene>
<comment type="catalytic activity">
    <reaction evidence="1">
        <text>ATP + protein L-histidine = ADP + protein N-phospho-L-histidine.</text>
        <dbReference type="EC" id="2.7.13.3"/>
    </reaction>
</comment>
<dbReference type="InterPro" id="IPR036097">
    <property type="entry name" value="HisK_dim/P_sf"/>
</dbReference>
<name>A0A4Z0W6Z1_9GAMM</name>
<feature type="domain" description="Histidine kinase" evidence="10">
    <location>
        <begin position="265"/>
        <end position="470"/>
    </location>
</feature>
<dbReference type="OrthoDB" id="9806130at2"/>
<dbReference type="InterPro" id="IPR036890">
    <property type="entry name" value="HATPase_C_sf"/>
</dbReference>
<evidence type="ECO:0000256" key="5">
    <source>
        <dbReference type="ARBA" id="ARBA00022741"/>
    </source>
</evidence>
<dbReference type="InterPro" id="IPR003594">
    <property type="entry name" value="HATPase_dom"/>
</dbReference>
<keyword evidence="12" id="KW-1185">Reference proteome</keyword>
<evidence type="ECO:0000256" key="9">
    <source>
        <dbReference type="SAM" id="Phobius"/>
    </source>
</evidence>
<dbReference type="InterPro" id="IPR003661">
    <property type="entry name" value="HisK_dim/P_dom"/>
</dbReference>
<dbReference type="Gene3D" id="3.30.565.10">
    <property type="entry name" value="Histidine kinase-like ATPase, C-terminal domain"/>
    <property type="match status" value="1"/>
</dbReference>
<dbReference type="Pfam" id="PF00512">
    <property type="entry name" value="HisKA"/>
    <property type="match status" value="1"/>
</dbReference>
<organism evidence="11 12">
    <name type="scientific">Natronospirillum operosum</name>
    <dbReference type="NCBI Taxonomy" id="2759953"/>
    <lineage>
        <taxon>Bacteria</taxon>
        <taxon>Pseudomonadati</taxon>
        <taxon>Pseudomonadota</taxon>
        <taxon>Gammaproteobacteria</taxon>
        <taxon>Oceanospirillales</taxon>
        <taxon>Natronospirillaceae</taxon>
        <taxon>Natronospirillum</taxon>
    </lineage>
</organism>
<keyword evidence="9" id="KW-0812">Transmembrane</keyword>
<accession>A0A4Z0W6Z1</accession>
<dbReference type="InterPro" id="IPR004358">
    <property type="entry name" value="Sig_transdc_His_kin-like_C"/>
</dbReference>
<dbReference type="SMART" id="SM00387">
    <property type="entry name" value="HATPase_c"/>
    <property type="match status" value="1"/>
</dbReference>